<dbReference type="EMBL" id="QQBC01000009">
    <property type="protein sequence ID" value="RDI64135.1"/>
    <property type="molecule type" value="Genomic_DNA"/>
</dbReference>
<accession>A0A370I054</accession>
<feature type="region of interest" description="Disordered" evidence="1">
    <location>
        <begin position="1"/>
        <end position="25"/>
    </location>
</feature>
<sequence length="88" mass="8594">MPTPSPTASTAISVMPSAENTPVSTLNNPSVVATAAPATIIGTNAATETPSPASSTRIATGTAINSILKASWASDSSTAVPNADGPTR</sequence>
<organism evidence="2 3">
    <name type="scientific">Nocardia pseudobrasiliensis</name>
    <dbReference type="NCBI Taxonomy" id="45979"/>
    <lineage>
        <taxon>Bacteria</taxon>
        <taxon>Bacillati</taxon>
        <taxon>Actinomycetota</taxon>
        <taxon>Actinomycetes</taxon>
        <taxon>Mycobacteriales</taxon>
        <taxon>Nocardiaceae</taxon>
        <taxon>Nocardia</taxon>
    </lineage>
</organism>
<keyword evidence="3" id="KW-1185">Reference proteome</keyword>
<name>A0A370I054_9NOCA</name>
<dbReference type="Proteomes" id="UP000254869">
    <property type="component" value="Unassembled WGS sequence"/>
</dbReference>
<evidence type="ECO:0000313" key="2">
    <source>
        <dbReference type="EMBL" id="RDI64135.1"/>
    </source>
</evidence>
<evidence type="ECO:0000313" key="3">
    <source>
        <dbReference type="Proteomes" id="UP000254869"/>
    </source>
</evidence>
<evidence type="ECO:0000256" key="1">
    <source>
        <dbReference type="SAM" id="MobiDB-lite"/>
    </source>
</evidence>
<comment type="caution">
    <text evidence="2">The sequence shown here is derived from an EMBL/GenBank/DDBJ whole genome shotgun (WGS) entry which is preliminary data.</text>
</comment>
<dbReference type="AlphaFoldDB" id="A0A370I054"/>
<reference evidence="2 3" key="1">
    <citation type="submission" date="2018-07" db="EMBL/GenBank/DDBJ databases">
        <title>Genomic Encyclopedia of Type Strains, Phase IV (KMG-IV): sequencing the most valuable type-strain genomes for metagenomic binning, comparative biology and taxonomic classification.</title>
        <authorList>
            <person name="Goeker M."/>
        </authorList>
    </citation>
    <scope>NUCLEOTIDE SEQUENCE [LARGE SCALE GENOMIC DNA]</scope>
    <source>
        <strain evidence="2 3">DSM 44290</strain>
    </source>
</reference>
<proteinExistence type="predicted"/>
<gene>
    <name evidence="2" type="ORF">DFR76_109477</name>
</gene>
<protein>
    <submittedName>
        <fullName evidence="2">Uncharacterized protein</fullName>
    </submittedName>
</protein>